<dbReference type="EMBL" id="LAQT01000026">
    <property type="protein sequence ID" value="KPC50814.1"/>
    <property type="molecule type" value="Genomic_DNA"/>
</dbReference>
<dbReference type="RefSeq" id="WP_053938815.1">
    <property type="nucleotide sequence ID" value="NZ_LAQT01000026.1"/>
</dbReference>
<dbReference type="PROSITE" id="PS50914">
    <property type="entry name" value="BON"/>
    <property type="match status" value="1"/>
</dbReference>
<proteinExistence type="predicted"/>
<dbReference type="AlphaFoldDB" id="A0A0N0XJK3"/>
<evidence type="ECO:0000313" key="3">
    <source>
        <dbReference type="Proteomes" id="UP000037939"/>
    </source>
</evidence>
<dbReference type="OrthoDB" id="5294487at2"/>
<dbReference type="STRING" id="857265.WG78_16000"/>
<organism evidence="2 3">
    <name type="scientific">Amantichitinum ursilacus</name>
    <dbReference type="NCBI Taxonomy" id="857265"/>
    <lineage>
        <taxon>Bacteria</taxon>
        <taxon>Pseudomonadati</taxon>
        <taxon>Pseudomonadota</taxon>
        <taxon>Betaproteobacteria</taxon>
        <taxon>Neisseriales</taxon>
        <taxon>Chitinibacteraceae</taxon>
        <taxon>Amantichitinum</taxon>
    </lineage>
</organism>
<dbReference type="Gene3D" id="3.30.1340.30">
    <property type="match status" value="1"/>
</dbReference>
<dbReference type="InterPro" id="IPR051686">
    <property type="entry name" value="Lipoprotein_DolP"/>
</dbReference>
<dbReference type="PROSITE" id="PS51257">
    <property type="entry name" value="PROKAR_LIPOPROTEIN"/>
    <property type="match status" value="1"/>
</dbReference>
<dbReference type="Pfam" id="PF04972">
    <property type="entry name" value="BON"/>
    <property type="match status" value="2"/>
</dbReference>
<protein>
    <submittedName>
        <fullName evidence="2">Outer membrane lipoprotein</fullName>
    </submittedName>
</protein>
<dbReference type="Proteomes" id="UP000037939">
    <property type="component" value="Unassembled WGS sequence"/>
</dbReference>
<feature type="domain" description="BON" evidence="1">
    <location>
        <begin position="45"/>
        <end position="118"/>
    </location>
</feature>
<dbReference type="PANTHER" id="PTHR34606:SF4">
    <property type="entry name" value="OUTER MEMBRANE LIPOPROTEIN DOLP"/>
    <property type="match status" value="1"/>
</dbReference>
<gene>
    <name evidence="2" type="ORF">WG78_16000</name>
</gene>
<name>A0A0N0XJK3_9NEIS</name>
<evidence type="ECO:0000313" key="2">
    <source>
        <dbReference type="EMBL" id="KPC50814.1"/>
    </source>
</evidence>
<evidence type="ECO:0000259" key="1">
    <source>
        <dbReference type="PROSITE" id="PS50914"/>
    </source>
</evidence>
<reference evidence="2 3" key="1">
    <citation type="submission" date="2015-07" db="EMBL/GenBank/DDBJ databases">
        <title>Draft genome sequence of the Amantichitinum ursilacus IGB-41, a new chitin-degrading bacterium.</title>
        <authorList>
            <person name="Kirstahler P."/>
            <person name="Guenther M."/>
            <person name="Grumaz C."/>
            <person name="Rupp S."/>
            <person name="Zibek S."/>
            <person name="Sohn K."/>
        </authorList>
    </citation>
    <scope>NUCLEOTIDE SEQUENCE [LARGE SCALE GENOMIC DNA]</scope>
    <source>
        <strain evidence="2 3">IGB-41</strain>
    </source>
</reference>
<sequence length="201" mass="20850">MTRTAIRSGLVAAVLALGLGLQGCIPVVFATGAALGVLVGTDPRPAETMKSDIDAGGNISSSISDVFKDTAHVNVNVFNGNTLLTGEVPNAAAKARVEEIARKNPGVRKIYNEVTIGPVSTTANRLYDTQLSARVKTAVVGEIGDLGSVHLMVVTERQVVYLLGISKPDVVDRAAKAASLVSGVNQVVKMAEYQPGGPADR</sequence>
<keyword evidence="3" id="KW-1185">Reference proteome</keyword>
<keyword evidence="2" id="KW-0449">Lipoprotein</keyword>
<dbReference type="PANTHER" id="PTHR34606">
    <property type="entry name" value="BON DOMAIN-CONTAINING PROTEIN"/>
    <property type="match status" value="1"/>
</dbReference>
<accession>A0A0N0XJK3</accession>
<comment type="caution">
    <text evidence="2">The sequence shown here is derived from an EMBL/GenBank/DDBJ whole genome shotgun (WGS) entry which is preliminary data.</text>
</comment>
<dbReference type="InterPro" id="IPR007055">
    <property type="entry name" value="BON_dom"/>
</dbReference>